<keyword evidence="16" id="KW-1185">Reference proteome</keyword>
<dbReference type="InterPro" id="IPR046357">
    <property type="entry name" value="PPIase_dom_sf"/>
</dbReference>
<evidence type="ECO:0000256" key="7">
    <source>
        <dbReference type="ARBA" id="ARBA00023186"/>
    </source>
</evidence>
<evidence type="ECO:0000256" key="9">
    <source>
        <dbReference type="ARBA" id="ARBA00023306"/>
    </source>
</evidence>
<comment type="subcellular location">
    <subcellularLocation>
        <location evidence="11">Cytoplasm</location>
    </subcellularLocation>
    <text evidence="11">About half TF is bound to the ribosome near the polypeptide exit tunnel while the other half is free in the cytoplasm.</text>
</comment>
<evidence type="ECO:0000256" key="8">
    <source>
        <dbReference type="ARBA" id="ARBA00023235"/>
    </source>
</evidence>
<dbReference type="InterPro" id="IPR008880">
    <property type="entry name" value="Trigger_fac_C"/>
</dbReference>
<evidence type="ECO:0000259" key="14">
    <source>
        <dbReference type="PROSITE" id="PS50059"/>
    </source>
</evidence>
<evidence type="ECO:0000313" key="16">
    <source>
        <dbReference type="Proteomes" id="UP001465153"/>
    </source>
</evidence>
<evidence type="ECO:0000313" key="15">
    <source>
        <dbReference type="EMBL" id="GAA6168506.1"/>
    </source>
</evidence>
<evidence type="ECO:0000256" key="12">
    <source>
        <dbReference type="PROSITE-ProRule" id="PRU00277"/>
    </source>
</evidence>
<dbReference type="Proteomes" id="UP001465153">
    <property type="component" value="Unassembled WGS sequence"/>
</dbReference>
<evidence type="ECO:0000256" key="1">
    <source>
        <dbReference type="ARBA" id="ARBA00000971"/>
    </source>
</evidence>
<keyword evidence="5 11" id="KW-0132">Cell division</keyword>
<protein>
    <recommendedName>
        <fullName evidence="4 11">Trigger factor</fullName>
        <shortName evidence="11">TF</shortName>
        <ecNumber evidence="3 11">5.2.1.8</ecNumber>
    </recommendedName>
    <alternativeName>
        <fullName evidence="10 11">PPIase</fullName>
    </alternativeName>
</protein>
<dbReference type="InterPro" id="IPR036611">
    <property type="entry name" value="Trigger_fac_ribosome-bd_sf"/>
</dbReference>
<evidence type="ECO:0000256" key="10">
    <source>
        <dbReference type="ARBA" id="ARBA00029986"/>
    </source>
</evidence>
<dbReference type="Gene3D" id="1.10.3120.10">
    <property type="entry name" value="Trigger factor, C-terminal domain"/>
    <property type="match status" value="1"/>
</dbReference>
<dbReference type="InterPro" id="IPR027304">
    <property type="entry name" value="Trigger_fact/SurA_dom_sf"/>
</dbReference>
<comment type="similarity">
    <text evidence="2 11 13">Belongs to the FKBP-type PPIase family. Tig subfamily.</text>
</comment>
<evidence type="ECO:0000256" key="2">
    <source>
        <dbReference type="ARBA" id="ARBA00005464"/>
    </source>
</evidence>
<evidence type="ECO:0000256" key="3">
    <source>
        <dbReference type="ARBA" id="ARBA00013194"/>
    </source>
</evidence>
<keyword evidence="6 11" id="KW-0697">Rotamase</keyword>
<dbReference type="HAMAP" id="MF_00303">
    <property type="entry name" value="Trigger_factor_Tig"/>
    <property type="match status" value="1"/>
</dbReference>
<comment type="function">
    <text evidence="11">Involved in protein export. Acts as a chaperone by maintaining the newly synthesized protein in an open conformation. Functions as a peptidyl-prolyl cis-trans isomerase.</text>
</comment>
<dbReference type="RefSeq" id="WP_233089248.1">
    <property type="nucleotide sequence ID" value="NZ_BAABWN010000007.1"/>
</dbReference>
<evidence type="ECO:0000256" key="5">
    <source>
        <dbReference type="ARBA" id="ARBA00022618"/>
    </source>
</evidence>
<keyword evidence="7 11" id="KW-0143">Chaperone</keyword>
<dbReference type="SUPFAM" id="SSF102735">
    <property type="entry name" value="Trigger factor ribosome-binding domain"/>
    <property type="match status" value="1"/>
</dbReference>
<comment type="caution">
    <text evidence="15">The sequence shown here is derived from an EMBL/GenBank/DDBJ whole genome shotgun (WGS) entry which is preliminary data.</text>
</comment>
<dbReference type="Pfam" id="PF00254">
    <property type="entry name" value="FKBP_C"/>
    <property type="match status" value="1"/>
</dbReference>
<keyword evidence="9 11" id="KW-0131">Cell cycle</keyword>
<dbReference type="InterPro" id="IPR005215">
    <property type="entry name" value="Trig_fac"/>
</dbReference>
<dbReference type="EMBL" id="BAABWN010000007">
    <property type="protein sequence ID" value="GAA6168506.1"/>
    <property type="molecule type" value="Genomic_DNA"/>
</dbReference>
<evidence type="ECO:0000256" key="13">
    <source>
        <dbReference type="RuleBase" id="RU003914"/>
    </source>
</evidence>
<dbReference type="PANTHER" id="PTHR30560">
    <property type="entry name" value="TRIGGER FACTOR CHAPERONE AND PEPTIDYL-PROLYL CIS/TRANS ISOMERASE"/>
    <property type="match status" value="1"/>
</dbReference>
<keyword evidence="11" id="KW-0963">Cytoplasm</keyword>
<dbReference type="Gene3D" id="3.30.70.1050">
    <property type="entry name" value="Trigger factor ribosome-binding domain"/>
    <property type="match status" value="1"/>
</dbReference>
<reference evidence="15 16" key="1">
    <citation type="submission" date="2024-04" db="EMBL/GenBank/DDBJ databases">
        <title>Draft genome sequence of Sessilibacter corallicola NBRC 116591.</title>
        <authorList>
            <person name="Miyakawa T."/>
            <person name="Kusuya Y."/>
            <person name="Miura T."/>
        </authorList>
    </citation>
    <scope>NUCLEOTIDE SEQUENCE [LARGE SCALE GENOMIC DNA]</scope>
    <source>
        <strain evidence="15 16">KU-00831-HH</strain>
    </source>
</reference>
<proteinExistence type="inferred from homology"/>
<comment type="catalytic activity">
    <reaction evidence="1 11 12">
        <text>[protein]-peptidylproline (omega=180) = [protein]-peptidylproline (omega=0)</text>
        <dbReference type="Rhea" id="RHEA:16237"/>
        <dbReference type="Rhea" id="RHEA-COMP:10747"/>
        <dbReference type="Rhea" id="RHEA-COMP:10748"/>
        <dbReference type="ChEBI" id="CHEBI:83833"/>
        <dbReference type="ChEBI" id="CHEBI:83834"/>
        <dbReference type="EC" id="5.2.1.8"/>
    </reaction>
</comment>
<dbReference type="PROSITE" id="PS50059">
    <property type="entry name" value="FKBP_PPIASE"/>
    <property type="match status" value="1"/>
</dbReference>
<gene>
    <name evidence="11 15" type="primary">tig</name>
    <name evidence="15" type="ORF">NBRC116591_23170</name>
</gene>
<organism evidence="15 16">
    <name type="scientific">Sessilibacter corallicola</name>
    <dbReference type="NCBI Taxonomy" id="2904075"/>
    <lineage>
        <taxon>Bacteria</taxon>
        <taxon>Pseudomonadati</taxon>
        <taxon>Pseudomonadota</taxon>
        <taxon>Gammaproteobacteria</taxon>
        <taxon>Cellvibrionales</taxon>
        <taxon>Cellvibrionaceae</taxon>
        <taxon>Sessilibacter</taxon>
    </lineage>
</organism>
<dbReference type="SUPFAM" id="SSF109998">
    <property type="entry name" value="Triger factor/SurA peptide-binding domain-like"/>
    <property type="match status" value="1"/>
</dbReference>
<evidence type="ECO:0000256" key="11">
    <source>
        <dbReference type="HAMAP-Rule" id="MF_00303"/>
    </source>
</evidence>
<dbReference type="Pfam" id="PF05698">
    <property type="entry name" value="Trigger_C"/>
    <property type="match status" value="1"/>
</dbReference>
<sequence>MQVSIETTEGLERKMTVGIPAEQLDGEVEKRLKEAAKTIQLNGFRRGKVPLKVVKQRFGAGVRQEVMGDLINKTFPEAVQQEELKPAGQPAIEPKEIAEGADFEYVATFEVYPELTLNSVEGYDITKLNAEVTDADLDKMVDILRKQQASWTVVERAAKTEDKVVIDFEGTKGGEAFEGGSATGQDLVLGSGQMIPGFEDGVVGMSAGEEKVLELTFPEDYHAEDLKGAAVEFKVTVQSVNEQELPELNAEFFKNFGTEVETEEAFREEVKNNMERELKNAAKNKLKTQVMDKLVDAHEVELPKALIAGEVDALRQQTAQQFGGGAQNLDLKSLLPDTMFQEQAERRVALGLIVSEIVQAEEIKVDADKVKAMVDEIASTYQQPEEVVNYYYGNQQLLAGVESVVLEDQVVDFVLSKANVEEKDSSYEEVIKPANQ</sequence>
<comment type="domain">
    <text evidence="11">Consists of 3 domains; the N-terminus binds the ribosome, the middle domain has PPIase activity, while the C-terminus has intrinsic chaperone activity on its own.</text>
</comment>
<dbReference type="PANTHER" id="PTHR30560:SF3">
    <property type="entry name" value="TRIGGER FACTOR-LIKE PROTEIN TIG, CHLOROPLASTIC"/>
    <property type="match status" value="1"/>
</dbReference>
<keyword evidence="8 11" id="KW-0413">Isomerase</keyword>
<dbReference type="InterPro" id="IPR001179">
    <property type="entry name" value="PPIase_FKBP_dom"/>
</dbReference>
<evidence type="ECO:0000256" key="6">
    <source>
        <dbReference type="ARBA" id="ARBA00023110"/>
    </source>
</evidence>
<name>A0ABQ0AA33_9GAMM</name>
<accession>A0ABQ0AA33</accession>
<evidence type="ECO:0000256" key="4">
    <source>
        <dbReference type="ARBA" id="ARBA00016902"/>
    </source>
</evidence>
<dbReference type="Gene3D" id="3.10.50.40">
    <property type="match status" value="1"/>
</dbReference>
<dbReference type="PIRSF" id="PIRSF003095">
    <property type="entry name" value="Trigger_factor"/>
    <property type="match status" value="1"/>
</dbReference>
<feature type="domain" description="PPIase FKBP-type" evidence="14">
    <location>
        <begin position="161"/>
        <end position="249"/>
    </location>
</feature>
<dbReference type="EC" id="5.2.1.8" evidence="3 11"/>
<dbReference type="NCBIfam" id="TIGR00115">
    <property type="entry name" value="tig"/>
    <property type="match status" value="1"/>
</dbReference>
<dbReference type="SUPFAM" id="SSF54534">
    <property type="entry name" value="FKBP-like"/>
    <property type="match status" value="1"/>
</dbReference>
<dbReference type="InterPro" id="IPR037041">
    <property type="entry name" value="Trigger_fac_C_sf"/>
</dbReference>
<dbReference type="InterPro" id="IPR008881">
    <property type="entry name" value="Trigger_fac_ribosome-bd_bac"/>
</dbReference>
<dbReference type="Pfam" id="PF05697">
    <property type="entry name" value="Trigger_N"/>
    <property type="match status" value="1"/>
</dbReference>